<keyword evidence="3" id="KW-1185">Reference proteome</keyword>
<reference evidence="2" key="1">
    <citation type="submission" date="2018-05" db="EMBL/GenBank/DDBJ databases">
        <title>Draft genome of Mucuna pruriens seed.</title>
        <authorList>
            <person name="Nnadi N.E."/>
            <person name="Vos R."/>
            <person name="Hasami M.H."/>
            <person name="Devisetty U.K."/>
            <person name="Aguiy J.C."/>
        </authorList>
    </citation>
    <scope>NUCLEOTIDE SEQUENCE [LARGE SCALE GENOMIC DNA]</scope>
    <source>
        <strain evidence="2">JCA_2017</strain>
    </source>
</reference>
<dbReference type="EMBL" id="QJKJ01001675">
    <property type="protein sequence ID" value="RDY06504.1"/>
    <property type="molecule type" value="Genomic_DNA"/>
</dbReference>
<feature type="non-terminal residue" evidence="2">
    <location>
        <position position="1"/>
    </location>
</feature>
<name>A0A371HUY0_MUCPR</name>
<accession>A0A371HUY0</accession>
<protein>
    <submittedName>
        <fullName evidence="2">Uncharacterized protein</fullName>
    </submittedName>
</protein>
<dbReference type="AlphaFoldDB" id="A0A371HUY0"/>
<sequence length="77" mass="9773">MEKPQRDRRERRRHKEEPRRKYEEEPHRKRRENRYEEPYHEMKRYFKSPHRDEGEVPKKAPMDALKCRIPPFARDGD</sequence>
<evidence type="ECO:0000256" key="1">
    <source>
        <dbReference type="SAM" id="MobiDB-lite"/>
    </source>
</evidence>
<feature type="region of interest" description="Disordered" evidence="1">
    <location>
        <begin position="1"/>
        <end position="77"/>
    </location>
</feature>
<dbReference type="Proteomes" id="UP000257109">
    <property type="component" value="Unassembled WGS sequence"/>
</dbReference>
<organism evidence="2 3">
    <name type="scientific">Mucuna pruriens</name>
    <name type="common">Velvet bean</name>
    <name type="synonym">Dolichos pruriens</name>
    <dbReference type="NCBI Taxonomy" id="157652"/>
    <lineage>
        <taxon>Eukaryota</taxon>
        <taxon>Viridiplantae</taxon>
        <taxon>Streptophyta</taxon>
        <taxon>Embryophyta</taxon>
        <taxon>Tracheophyta</taxon>
        <taxon>Spermatophyta</taxon>
        <taxon>Magnoliopsida</taxon>
        <taxon>eudicotyledons</taxon>
        <taxon>Gunneridae</taxon>
        <taxon>Pentapetalae</taxon>
        <taxon>rosids</taxon>
        <taxon>fabids</taxon>
        <taxon>Fabales</taxon>
        <taxon>Fabaceae</taxon>
        <taxon>Papilionoideae</taxon>
        <taxon>50 kb inversion clade</taxon>
        <taxon>NPAAA clade</taxon>
        <taxon>indigoferoid/millettioid clade</taxon>
        <taxon>Phaseoleae</taxon>
        <taxon>Mucuna</taxon>
    </lineage>
</organism>
<comment type="caution">
    <text evidence="2">The sequence shown here is derived from an EMBL/GenBank/DDBJ whole genome shotgun (WGS) entry which is preliminary data.</text>
</comment>
<gene>
    <name evidence="2" type="ORF">CR513_09496</name>
</gene>
<proteinExistence type="predicted"/>
<evidence type="ECO:0000313" key="3">
    <source>
        <dbReference type="Proteomes" id="UP000257109"/>
    </source>
</evidence>
<feature type="compositionally biased region" description="Basic and acidic residues" evidence="1">
    <location>
        <begin position="15"/>
        <end position="61"/>
    </location>
</feature>
<evidence type="ECO:0000313" key="2">
    <source>
        <dbReference type="EMBL" id="RDY06504.1"/>
    </source>
</evidence>